<evidence type="ECO:0000256" key="1">
    <source>
        <dbReference type="SAM" id="SignalP"/>
    </source>
</evidence>
<dbReference type="AlphaFoldDB" id="A0A2M8PBM9"/>
<dbReference type="Proteomes" id="UP000229681">
    <property type="component" value="Unassembled WGS sequence"/>
</dbReference>
<evidence type="ECO:0000313" key="3">
    <source>
        <dbReference type="Proteomes" id="UP000229681"/>
    </source>
</evidence>
<reference evidence="2 3" key="1">
    <citation type="submission" date="2017-11" db="EMBL/GenBank/DDBJ databases">
        <title>Evolution of Phototrophy in the Chloroflexi Phylum Driven by Horizontal Gene Transfer.</title>
        <authorList>
            <person name="Ward L.M."/>
            <person name="Hemp J."/>
            <person name="Shih P.M."/>
            <person name="Mcglynn S.E."/>
            <person name="Fischer W."/>
        </authorList>
    </citation>
    <scope>NUCLEOTIDE SEQUENCE [LARGE SCALE GENOMIC DNA]</scope>
    <source>
        <strain evidence="2">JP3_13</strain>
    </source>
</reference>
<evidence type="ECO:0000313" key="2">
    <source>
        <dbReference type="EMBL" id="PJF34950.1"/>
    </source>
</evidence>
<feature type="chain" id="PRO_5014838155" description="POTRA domain-containing protein" evidence="1">
    <location>
        <begin position="22"/>
        <end position="158"/>
    </location>
</feature>
<organism evidence="2 3">
    <name type="scientific">Candidatus Thermofonsia Clade 1 bacterium</name>
    <dbReference type="NCBI Taxonomy" id="2364210"/>
    <lineage>
        <taxon>Bacteria</taxon>
        <taxon>Bacillati</taxon>
        <taxon>Chloroflexota</taxon>
        <taxon>Candidatus Thermofontia</taxon>
        <taxon>Candidatus Thermofonsia Clade 1</taxon>
    </lineage>
</organism>
<name>A0A2M8PBM9_9CHLR</name>
<protein>
    <recommendedName>
        <fullName evidence="4">POTRA domain-containing protein</fullName>
    </recommendedName>
</protein>
<comment type="caution">
    <text evidence="2">The sequence shown here is derived from an EMBL/GenBank/DDBJ whole genome shotgun (WGS) entry which is preliminary data.</text>
</comment>
<sequence>MSRPLCLLSLLALLTGLFAFAMPSSAQSSATYTITEQEINAYRLPSSVRRYLSSFSVDLQPDRAVVMVRVVSGRLTLNTLSIWQPVLNNGRLSWRALSATVEGVPLTAAQLATLNNSARRVIADAVHRYIDSRARRRYRVESVTITDSEMVVSVIFSR</sequence>
<gene>
    <name evidence="2" type="ORF">CUN49_13065</name>
</gene>
<feature type="signal peptide" evidence="1">
    <location>
        <begin position="1"/>
        <end position="21"/>
    </location>
</feature>
<evidence type="ECO:0008006" key="4">
    <source>
        <dbReference type="Google" id="ProtNLM"/>
    </source>
</evidence>
<dbReference type="EMBL" id="PGTM01000237">
    <property type="protein sequence ID" value="PJF34950.1"/>
    <property type="molecule type" value="Genomic_DNA"/>
</dbReference>
<proteinExistence type="predicted"/>
<accession>A0A2M8PBM9</accession>
<keyword evidence="1" id="KW-0732">Signal</keyword>